<keyword evidence="5" id="KW-1185">Reference proteome</keyword>
<dbReference type="Gene3D" id="3.40.50.410">
    <property type="entry name" value="von Willebrand factor, type A domain"/>
    <property type="match status" value="1"/>
</dbReference>
<keyword evidence="2" id="KW-0732">Signal</keyword>
<organism evidence="4 5">
    <name type="scientific">Aquamicrobium segne</name>
    <dbReference type="NCBI Taxonomy" id="469547"/>
    <lineage>
        <taxon>Bacteria</taxon>
        <taxon>Pseudomonadati</taxon>
        <taxon>Pseudomonadota</taxon>
        <taxon>Alphaproteobacteria</taxon>
        <taxon>Hyphomicrobiales</taxon>
        <taxon>Phyllobacteriaceae</taxon>
        <taxon>Aquamicrobium</taxon>
    </lineage>
</organism>
<name>A0ABW0GSW2_9HYPH</name>
<feature type="region of interest" description="Disordered" evidence="1">
    <location>
        <begin position="209"/>
        <end position="234"/>
    </location>
</feature>
<sequence>MKTIAAISFALFGLAPIAASAADDVMIVYDGSNSMWGQIEGVSKIEIARDVMADLVETWPQSTNLGLLAYGHRREGDCTDIEMMIAPGPVERENFLEAVNSITPRGRTPLTAAVEQAAETLSYRDNPATVVLVSDGVETCQADPCALAAQLERQGIAFTAHVIGFDLSREEHEQLACIAENTGGIFVPAENADELRTAMTQVQAVIETEPAVEPEPEPEPAAEPEAPEQTVSAPATATVGTNFTVTWGETVNPRDWVTIVPVGANEGAHLSNRRVENNDSISLRAPAEPGLYEVRYVLDEGSRTLASTPVEVVEAEQTVSAPATATVGTNFTVTWGETVNPRDWVTIVPVGANEGAHLSNRRVENNDSISLRAPAEPGLYEVRYVLDEGSRTLASTPVEVVEAEQTVSAPATVIFGTEFTVTWGKTVNPRDWVTIVPVGANEGAHLSNRRVENNDSISLRAPAEPGLYEVRYVLDEGSRTLASTPVEVVEAEQTVSAPSIVRAETTFTVTWGETVNPRDWVTIVPVGADEGAHLANRRVESNDSISLRAPAEPGLYEVRYVLDEGSRTLASSPVEVVAADAPLDDGAGLSVPATAAPGETVTVSWTIEADDADRRVALARADAPDFTWISAHRVGAEQETEITLPNEPGKYEVRFLDISSQSVLGRAMIAVGD</sequence>
<dbReference type="InterPro" id="IPR002035">
    <property type="entry name" value="VWF_A"/>
</dbReference>
<accession>A0ABW0GSW2</accession>
<dbReference type="SUPFAM" id="SSF53300">
    <property type="entry name" value="vWA-like"/>
    <property type="match status" value="1"/>
</dbReference>
<reference evidence="5" key="1">
    <citation type="journal article" date="2019" name="Int. J. Syst. Evol. Microbiol.">
        <title>The Global Catalogue of Microorganisms (GCM) 10K type strain sequencing project: providing services to taxonomists for standard genome sequencing and annotation.</title>
        <authorList>
            <consortium name="The Broad Institute Genomics Platform"/>
            <consortium name="The Broad Institute Genome Sequencing Center for Infectious Disease"/>
            <person name="Wu L."/>
            <person name="Ma J."/>
        </authorList>
    </citation>
    <scope>NUCLEOTIDE SEQUENCE [LARGE SCALE GENOMIC DNA]</scope>
    <source>
        <strain evidence="5">CGMCC 4.1415</strain>
    </source>
</reference>
<feature type="chain" id="PRO_5047500671" evidence="2">
    <location>
        <begin position="22"/>
        <end position="673"/>
    </location>
</feature>
<comment type="caution">
    <text evidence="4">The sequence shown here is derived from an EMBL/GenBank/DDBJ whole genome shotgun (WGS) entry which is preliminary data.</text>
</comment>
<dbReference type="RefSeq" id="WP_378227286.1">
    <property type="nucleotide sequence ID" value="NZ_JBHSLL010000003.1"/>
</dbReference>
<feature type="compositionally biased region" description="Acidic residues" evidence="1">
    <location>
        <begin position="210"/>
        <end position="226"/>
    </location>
</feature>
<dbReference type="Pfam" id="PF00092">
    <property type="entry name" value="VWA"/>
    <property type="match status" value="1"/>
</dbReference>
<dbReference type="PROSITE" id="PS50234">
    <property type="entry name" value="VWFA"/>
    <property type="match status" value="1"/>
</dbReference>
<proteinExistence type="predicted"/>
<evidence type="ECO:0000256" key="1">
    <source>
        <dbReference type="SAM" id="MobiDB-lite"/>
    </source>
</evidence>
<feature type="signal peptide" evidence="2">
    <location>
        <begin position="1"/>
        <end position="21"/>
    </location>
</feature>
<protein>
    <submittedName>
        <fullName evidence="4">VWA domain-containing protein</fullName>
    </submittedName>
</protein>
<feature type="domain" description="VWFA" evidence="3">
    <location>
        <begin position="24"/>
        <end position="202"/>
    </location>
</feature>
<evidence type="ECO:0000256" key="2">
    <source>
        <dbReference type="SAM" id="SignalP"/>
    </source>
</evidence>
<evidence type="ECO:0000313" key="4">
    <source>
        <dbReference type="EMBL" id="MFC5384419.1"/>
    </source>
</evidence>
<dbReference type="InterPro" id="IPR036465">
    <property type="entry name" value="vWFA_dom_sf"/>
</dbReference>
<gene>
    <name evidence="4" type="ORF">ACFPLB_00370</name>
</gene>
<dbReference type="SMART" id="SM00327">
    <property type="entry name" value="VWA"/>
    <property type="match status" value="1"/>
</dbReference>
<dbReference type="EMBL" id="JBHSLL010000003">
    <property type="protein sequence ID" value="MFC5384419.1"/>
    <property type="molecule type" value="Genomic_DNA"/>
</dbReference>
<evidence type="ECO:0000259" key="3">
    <source>
        <dbReference type="PROSITE" id="PS50234"/>
    </source>
</evidence>
<dbReference type="Proteomes" id="UP001596016">
    <property type="component" value="Unassembled WGS sequence"/>
</dbReference>
<evidence type="ECO:0000313" key="5">
    <source>
        <dbReference type="Proteomes" id="UP001596016"/>
    </source>
</evidence>